<organism evidence="1 2">
    <name type="scientific">Mycena sanguinolenta</name>
    <dbReference type="NCBI Taxonomy" id="230812"/>
    <lineage>
        <taxon>Eukaryota</taxon>
        <taxon>Fungi</taxon>
        <taxon>Dikarya</taxon>
        <taxon>Basidiomycota</taxon>
        <taxon>Agaricomycotina</taxon>
        <taxon>Agaricomycetes</taxon>
        <taxon>Agaricomycetidae</taxon>
        <taxon>Agaricales</taxon>
        <taxon>Marasmiineae</taxon>
        <taxon>Mycenaceae</taxon>
        <taxon>Mycena</taxon>
    </lineage>
</organism>
<dbReference type="EMBL" id="JACAZH010000002">
    <property type="protein sequence ID" value="KAF7375097.1"/>
    <property type="molecule type" value="Genomic_DNA"/>
</dbReference>
<reference evidence="1" key="1">
    <citation type="submission" date="2020-05" db="EMBL/GenBank/DDBJ databases">
        <title>Mycena genomes resolve the evolution of fungal bioluminescence.</title>
        <authorList>
            <person name="Tsai I.J."/>
        </authorList>
    </citation>
    <scope>NUCLEOTIDE SEQUENCE</scope>
    <source>
        <strain evidence="1">160909Yilan</strain>
    </source>
</reference>
<sequence length="220" mass="24906">MAVLPQELFDAIIDEAREDKNSEILRRCCIISLAFSTESVSRCRDQTYRVLALRLAQNIQFLFVSGGEVGWGLLGNEVTSALFDCLTWRSLRRLILVRMPDVPAAFISATLANVSAVSLFEVRVDSKWKEMEYVSNSAPTPRLRHLVLQDFTSTKFSICDFLFHPRNLAYIHQIECLTLRLAPKSASHDERIIAACAKSLKSLFILHLQGKFHNLNAECC</sequence>
<proteinExistence type="predicted"/>
<accession>A0A8H6ZCX3</accession>
<dbReference type="OrthoDB" id="3040439at2759"/>
<protein>
    <recommendedName>
        <fullName evidence="3">F-box protein</fullName>
    </recommendedName>
</protein>
<evidence type="ECO:0000313" key="2">
    <source>
        <dbReference type="Proteomes" id="UP000623467"/>
    </source>
</evidence>
<name>A0A8H6ZCX3_9AGAR</name>
<dbReference type="Proteomes" id="UP000623467">
    <property type="component" value="Unassembled WGS sequence"/>
</dbReference>
<comment type="caution">
    <text evidence="1">The sequence shown here is derived from an EMBL/GenBank/DDBJ whole genome shotgun (WGS) entry which is preliminary data.</text>
</comment>
<gene>
    <name evidence="1" type="ORF">MSAN_00396100</name>
</gene>
<evidence type="ECO:0000313" key="1">
    <source>
        <dbReference type="EMBL" id="KAF7375097.1"/>
    </source>
</evidence>
<dbReference type="AlphaFoldDB" id="A0A8H6ZCX3"/>
<evidence type="ECO:0008006" key="3">
    <source>
        <dbReference type="Google" id="ProtNLM"/>
    </source>
</evidence>
<keyword evidence="2" id="KW-1185">Reference proteome</keyword>